<dbReference type="KEGG" id="whr:OG579_15080"/>
<dbReference type="SUPFAM" id="SSF53474">
    <property type="entry name" value="alpha/beta-Hydrolases"/>
    <property type="match status" value="1"/>
</dbReference>
<dbReference type="RefSeq" id="WP_328856606.1">
    <property type="nucleotide sequence ID" value="NZ_CP108021.1"/>
</dbReference>
<proteinExistence type="predicted"/>
<keyword evidence="2" id="KW-1185">Reference proteome</keyword>
<evidence type="ECO:0008006" key="3">
    <source>
        <dbReference type="Google" id="ProtNLM"/>
    </source>
</evidence>
<evidence type="ECO:0000313" key="2">
    <source>
        <dbReference type="Proteomes" id="UP001432128"/>
    </source>
</evidence>
<organism evidence="1 2">
    <name type="scientific">Williamsia herbipolensis</name>
    <dbReference type="NCBI Taxonomy" id="1603258"/>
    <lineage>
        <taxon>Bacteria</taxon>
        <taxon>Bacillati</taxon>
        <taxon>Actinomycetota</taxon>
        <taxon>Actinomycetes</taxon>
        <taxon>Mycobacteriales</taxon>
        <taxon>Nocardiaceae</taxon>
        <taxon>Williamsia</taxon>
    </lineage>
</organism>
<dbReference type="EMBL" id="CP108021">
    <property type="protein sequence ID" value="WUM19040.1"/>
    <property type="molecule type" value="Genomic_DNA"/>
</dbReference>
<dbReference type="InterPro" id="IPR029058">
    <property type="entry name" value="AB_hydrolase_fold"/>
</dbReference>
<dbReference type="AlphaFoldDB" id="A0AAU4JZ21"/>
<reference evidence="1 2" key="1">
    <citation type="submission" date="2022-10" db="EMBL/GenBank/DDBJ databases">
        <title>The complete genomes of actinobacterial strains from the NBC collection.</title>
        <authorList>
            <person name="Joergensen T.S."/>
            <person name="Alvarez Arevalo M."/>
            <person name="Sterndorff E.B."/>
            <person name="Faurdal D."/>
            <person name="Vuksanovic O."/>
            <person name="Mourched A.-S."/>
            <person name="Charusanti P."/>
            <person name="Shaw S."/>
            <person name="Blin K."/>
            <person name="Weber T."/>
        </authorList>
    </citation>
    <scope>NUCLEOTIDE SEQUENCE [LARGE SCALE GENOMIC DNA]</scope>
    <source>
        <strain evidence="1 2">NBC_00319</strain>
    </source>
</reference>
<accession>A0AAU4JZ21</accession>
<protein>
    <recommendedName>
        <fullName evidence="3">Peptidase S33 tripeptidyl aminopeptidase-like C-terminal domain-containing protein</fullName>
    </recommendedName>
</protein>
<name>A0AAU4JZ21_9NOCA</name>
<sequence>MTSLREAHPELHLNSYLTAQGRRILDEAAETCLSDINDLGEFNHLVLGDLFARPLGTVPGLAATIRAMAGSPTVGVTGPLLLMQGLIDTDVPLTTSNVTTAPALRANGTNVEVVITPADTHLTLIQHAVPDTLRFLSRNLAPVTRPAR</sequence>
<dbReference type="Gene3D" id="3.40.50.1820">
    <property type="entry name" value="alpha/beta hydrolase"/>
    <property type="match status" value="1"/>
</dbReference>
<gene>
    <name evidence="1" type="ORF">OG579_15080</name>
</gene>
<evidence type="ECO:0000313" key="1">
    <source>
        <dbReference type="EMBL" id="WUM19040.1"/>
    </source>
</evidence>
<dbReference type="Proteomes" id="UP001432128">
    <property type="component" value="Chromosome"/>
</dbReference>